<sequence length="464" mass="50662">MKSKKIISMVLASGMLIGGIGFSPVKALAATGKNVQVTSVKTQKNLESQAYKLLMEVKTNPNGTNIKAARKALAGITDASYKSAYKYLLGLYTNKSVEKPAIDELILANAMNAKITRGETEVNFGMNLEGKNLSKEEQEQLAMLQLALNNMKVNTNVKYAGEGNTKAQVSGNVKVNAMGQEMKMNIWADVDATGSVPQIKYVVQIPEILKTADPTFANKDYFVFDFAEMLQNPAMQQAGPMPDMGKIMEAANKFGTKFSKSFDEFIKIADAKYDIVERKDVSKVDAAGTKGLVKAYSVTLTNDEVMNLIKDALKDKKMMALFKNYVDDITALDPNAQKLSNEEFYAGLTQASAMLDQISSMIKFNVNFDMGVNKEGYVSYQNGSIKVEVNAAKMVGMFTQAQPELKGQVTVSPDSTYILTINLDSNTTNINGDVKVEAMPKVTKENSLSFTDLMNAAPQPATIQ</sequence>
<keyword evidence="1" id="KW-0732">Signal</keyword>
<dbReference type="Proteomes" id="UP000422764">
    <property type="component" value="Chromosome"/>
</dbReference>
<feature type="signal peptide" evidence="1">
    <location>
        <begin position="1"/>
        <end position="29"/>
    </location>
</feature>
<proteinExistence type="predicted"/>
<name>A0A6I6F760_9CLOT</name>
<dbReference type="EMBL" id="CP046522">
    <property type="protein sequence ID" value="QGU96148.1"/>
    <property type="molecule type" value="Genomic_DNA"/>
</dbReference>
<dbReference type="AlphaFoldDB" id="A0A6I6F760"/>
<evidence type="ECO:0000313" key="2">
    <source>
        <dbReference type="EMBL" id="QGU96148.1"/>
    </source>
</evidence>
<gene>
    <name evidence="2" type="ORF">GOM49_14525</name>
</gene>
<protein>
    <recommendedName>
        <fullName evidence="4">SbsC C-terminal domain-containing protein</fullName>
    </recommendedName>
</protein>
<evidence type="ECO:0000256" key="1">
    <source>
        <dbReference type="SAM" id="SignalP"/>
    </source>
</evidence>
<reference evidence="2 3" key="1">
    <citation type="submission" date="2019-12" db="EMBL/GenBank/DDBJ databases">
        <title>Genome sequenceing of Clostridium bovifaecis.</title>
        <authorList>
            <person name="Yao Y."/>
        </authorList>
    </citation>
    <scope>NUCLEOTIDE SEQUENCE [LARGE SCALE GENOMIC DNA]</scope>
    <source>
        <strain evidence="2 3">BXX</strain>
    </source>
</reference>
<keyword evidence="3" id="KW-1185">Reference proteome</keyword>
<organism evidence="2 3">
    <name type="scientific">Clostridium bovifaecis</name>
    <dbReference type="NCBI Taxonomy" id="2184719"/>
    <lineage>
        <taxon>Bacteria</taxon>
        <taxon>Bacillati</taxon>
        <taxon>Bacillota</taxon>
        <taxon>Clostridia</taxon>
        <taxon>Eubacteriales</taxon>
        <taxon>Clostridiaceae</taxon>
        <taxon>Clostridium</taxon>
    </lineage>
</organism>
<evidence type="ECO:0000313" key="3">
    <source>
        <dbReference type="Proteomes" id="UP000422764"/>
    </source>
</evidence>
<evidence type="ECO:0008006" key="4">
    <source>
        <dbReference type="Google" id="ProtNLM"/>
    </source>
</evidence>
<feature type="chain" id="PRO_5026355675" description="SbsC C-terminal domain-containing protein" evidence="1">
    <location>
        <begin position="30"/>
        <end position="464"/>
    </location>
</feature>
<accession>A0A6I6F760</accession>